<name>A0A2P5EZD5_TREOI</name>
<proteinExistence type="predicted"/>
<comment type="caution">
    <text evidence="1">The sequence shown here is derived from an EMBL/GenBank/DDBJ whole genome shotgun (WGS) entry which is preliminary data.</text>
</comment>
<dbReference type="InParanoid" id="A0A2P5EZD5"/>
<protein>
    <recommendedName>
        <fullName evidence="3">Endonuclease/exonuclease/phosphatase</fullName>
    </recommendedName>
</protein>
<dbReference type="Proteomes" id="UP000237000">
    <property type="component" value="Unassembled WGS sequence"/>
</dbReference>
<reference evidence="2" key="1">
    <citation type="submission" date="2016-06" db="EMBL/GenBank/DDBJ databases">
        <title>Parallel loss of symbiosis genes in relatives of nitrogen-fixing non-legume Parasponia.</title>
        <authorList>
            <person name="Van Velzen R."/>
            <person name="Holmer R."/>
            <person name="Bu F."/>
            <person name="Rutten L."/>
            <person name="Van Zeijl A."/>
            <person name="Liu W."/>
            <person name="Santuari L."/>
            <person name="Cao Q."/>
            <person name="Sharma T."/>
            <person name="Shen D."/>
            <person name="Roswanjaya Y."/>
            <person name="Wardhani T."/>
            <person name="Kalhor M.S."/>
            <person name="Jansen J."/>
            <person name="Van den Hoogen J."/>
            <person name="Gungor B."/>
            <person name="Hartog M."/>
            <person name="Hontelez J."/>
            <person name="Verver J."/>
            <person name="Yang W.-C."/>
            <person name="Schijlen E."/>
            <person name="Repin R."/>
            <person name="Schilthuizen M."/>
            <person name="Schranz E."/>
            <person name="Heidstra R."/>
            <person name="Miyata K."/>
            <person name="Fedorova E."/>
            <person name="Kohlen W."/>
            <person name="Bisseling T."/>
            <person name="Smit S."/>
            <person name="Geurts R."/>
        </authorList>
    </citation>
    <scope>NUCLEOTIDE SEQUENCE [LARGE SCALE GENOMIC DNA]</scope>
    <source>
        <strain evidence="2">cv. RG33-2</strain>
    </source>
</reference>
<accession>A0A2P5EZD5</accession>
<dbReference type="EMBL" id="JXTC01000079">
    <property type="protein sequence ID" value="PON90890.1"/>
    <property type="molecule type" value="Genomic_DNA"/>
</dbReference>
<keyword evidence="2" id="KW-1185">Reference proteome</keyword>
<evidence type="ECO:0000313" key="2">
    <source>
        <dbReference type="Proteomes" id="UP000237000"/>
    </source>
</evidence>
<evidence type="ECO:0008006" key="3">
    <source>
        <dbReference type="Google" id="ProtNLM"/>
    </source>
</evidence>
<sequence>MLKGNLKFLRMKIRFFVLGYGDPPKGVSTVITIVMAWNYRSLACPLAVQNLRALIASYKPDILILSELFLAHHMWPLDDSFGILYQRFRFLFESDDGMYLEHGAHGFGLFRSLVYVE</sequence>
<dbReference type="AlphaFoldDB" id="A0A2P5EZD5"/>
<gene>
    <name evidence="1" type="ORF">TorRG33x02_132960</name>
</gene>
<organism evidence="1 2">
    <name type="scientific">Trema orientale</name>
    <name type="common">Charcoal tree</name>
    <name type="synonym">Celtis orientalis</name>
    <dbReference type="NCBI Taxonomy" id="63057"/>
    <lineage>
        <taxon>Eukaryota</taxon>
        <taxon>Viridiplantae</taxon>
        <taxon>Streptophyta</taxon>
        <taxon>Embryophyta</taxon>
        <taxon>Tracheophyta</taxon>
        <taxon>Spermatophyta</taxon>
        <taxon>Magnoliopsida</taxon>
        <taxon>eudicotyledons</taxon>
        <taxon>Gunneridae</taxon>
        <taxon>Pentapetalae</taxon>
        <taxon>rosids</taxon>
        <taxon>fabids</taxon>
        <taxon>Rosales</taxon>
        <taxon>Cannabaceae</taxon>
        <taxon>Trema</taxon>
    </lineage>
</organism>
<evidence type="ECO:0000313" key="1">
    <source>
        <dbReference type="EMBL" id="PON90890.1"/>
    </source>
</evidence>